<protein>
    <submittedName>
        <fullName evidence="2">Uncharacterized protein</fullName>
    </submittedName>
</protein>
<evidence type="ECO:0000256" key="1">
    <source>
        <dbReference type="SAM" id="Phobius"/>
    </source>
</evidence>
<sequence>SFHILFLCTYSKSLLFFSFLFFFFLLLSTAYYSIKDSRERVGQRLNQVAKRDRQPEEIQWTIVNSAAF</sequence>
<keyword evidence="1" id="KW-1133">Transmembrane helix</keyword>
<keyword evidence="1" id="KW-0812">Transmembrane</keyword>
<organism evidence="2">
    <name type="scientific">Lepeophtheirus salmonis</name>
    <name type="common">Salmon louse</name>
    <name type="synonym">Caligus salmonis</name>
    <dbReference type="NCBI Taxonomy" id="72036"/>
    <lineage>
        <taxon>Eukaryota</taxon>
        <taxon>Metazoa</taxon>
        <taxon>Ecdysozoa</taxon>
        <taxon>Arthropoda</taxon>
        <taxon>Crustacea</taxon>
        <taxon>Multicrustacea</taxon>
        <taxon>Hexanauplia</taxon>
        <taxon>Copepoda</taxon>
        <taxon>Siphonostomatoida</taxon>
        <taxon>Caligidae</taxon>
        <taxon>Lepeophtheirus</taxon>
    </lineage>
</organism>
<name>A0A0K2VLW6_LEPSM</name>
<dbReference type="AlphaFoldDB" id="A0A0K2VLW6"/>
<proteinExistence type="predicted"/>
<feature type="transmembrane region" description="Helical" evidence="1">
    <location>
        <begin position="14"/>
        <end position="34"/>
    </location>
</feature>
<keyword evidence="1" id="KW-0472">Membrane</keyword>
<dbReference type="EMBL" id="HACA01033849">
    <property type="protein sequence ID" value="CDW51211.1"/>
    <property type="molecule type" value="Transcribed_RNA"/>
</dbReference>
<evidence type="ECO:0000313" key="2">
    <source>
        <dbReference type="EMBL" id="CDW51211.1"/>
    </source>
</evidence>
<feature type="non-terminal residue" evidence="2">
    <location>
        <position position="1"/>
    </location>
</feature>
<accession>A0A0K2VLW6</accession>
<reference evidence="2" key="1">
    <citation type="submission" date="2014-05" db="EMBL/GenBank/DDBJ databases">
        <authorList>
            <person name="Chronopoulou M."/>
        </authorList>
    </citation>
    <scope>NUCLEOTIDE SEQUENCE</scope>
    <source>
        <tissue evidence="2">Whole organism</tissue>
    </source>
</reference>